<keyword evidence="3" id="KW-1185">Reference proteome</keyword>
<evidence type="ECO:0000313" key="3">
    <source>
        <dbReference type="Proteomes" id="UP001597051"/>
    </source>
</evidence>
<reference evidence="3" key="1">
    <citation type="journal article" date="2019" name="Int. J. Syst. Evol. Microbiol.">
        <title>The Global Catalogue of Microorganisms (GCM) 10K type strain sequencing project: providing services to taxonomists for standard genome sequencing and annotation.</title>
        <authorList>
            <consortium name="The Broad Institute Genomics Platform"/>
            <consortium name="The Broad Institute Genome Sequencing Center for Infectious Disease"/>
            <person name="Wu L."/>
            <person name="Ma J."/>
        </authorList>
    </citation>
    <scope>NUCLEOTIDE SEQUENCE [LARGE SCALE GENOMIC DNA]</scope>
    <source>
        <strain evidence="3">CECT 7649</strain>
    </source>
</reference>
<keyword evidence="1" id="KW-0812">Transmembrane</keyword>
<keyword evidence="1" id="KW-0472">Membrane</keyword>
<evidence type="ECO:0000256" key="1">
    <source>
        <dbReference type="SAM" id="Phobius"/>
    </source>
</evidence>
<organism evidence="2 3">
    <name type="scientific">Flavobacterium myungsuense</name>
    <dbReference type="NCBI Taxonomy" id="651823"/>
    <lineage>
        <taxon>Bacteria</taxon>
        <taxon>Pseudomonadati</taxon>
        <taxon>Bacteroidota</taxon>
        <taxon>Flavobacteriia</taxon>
        <taxon>Flavobacteriales</taxon>
        <taxon>Flavobacteriaceae</taxon>
        <taxon>Flavobacterium</taxon>
    </lineage>
</organism>
<accession>A0ABW3J3L4</accession>
<comment type="caution">
    <text evidence="2">The sequence shown here is derived from an EMBL/GenBank/DDBJ whole genome shotgun (WGS) entry which is preliminary data.</text>
</comment>
<dbReference type="Proteomes" id="UP001597051">
    <property type="component" value="Unassembled WGS sequence"/>
</dbReference>
<feature type="transmembrane region" description="Helical" evidence="1">
    <location>
        <begin position="191"/>
        <end position="212"/>
    </location>
</feature>
<protein>
    <submittedName>
        <fullName evidence="2">Uncharacterized protein</fullName>
    </submittedName>
</protein>
<name>A0ABW3J3L4_9FLAO</name>
<feature type="transmembrane region" description="Helical" evidence="1">
    <location>
        <begin position="117"/>
        <end position="137"/>
    </location>
</feature>
<feature type="transmembrane region" description="Helical" evidence="1">
    <location>
        <begin position="158"/>
        <end position="179"/>
    </location>
</feature>
<dbReference type="EMBL" id="JBHTIZ010000026">
    <property type="protein sequence ID" value="MFD0985017.1"/>
    <property type="molecule type" value="Genomic_DNA"/>
</dbReference>
<dbReference type="RefSeq" id="WP_379757667.1">
    <property type="nucleotide sequence ID" value="NZ_JBHSYB010000027.1"/>
</dbReference>
<keyword evidence="1" id="KW-1133">Transmembrane helix</keyword>
<proteinExistence type="predicted"/>
<feature type="transmembrane region" description="Helical" evidence="1">
    <location>
        <begin position="91"/>
        <end position="111"/>
    </location>
</feature>
<gene>
    <name evidence="2" type="ORF">ACFQ0S_11085</name>
</gene>
<sequence length="236" mass="28459">MKLSQEQIAHLYGFTRQHHVEYYDLQTELVDHLANSIEEQWQENPKLSFEAALNVEFKKFGIFGFMDVVGQRKIVLQKRYEKIAWDYLKDFFKLHLIIFTLVSLVFVFFFLNKGERMVVIVIQMAIYFSISIYFWVARMINKYKTRNSNSNKWLFEEVLRKHSPLALFGVFIFTSYYVPQLKEKLNFIIPYSIQSLYDSAFIVYFGLFIYIVKIRIPLKTKEYLKQTYPEYNFQNV</sequence>
<evidence type="ECO:0000313" key="2">
    <source>
        <dbReference type="EMBL" id="MFD0985017.1"/>
    </source>
</evidence>